<dbReference type="Proteomes" id="UP001060215">
    <property type="component" value="Chromosome 1"/>
</dbReference>
<organism evidence="1 2">
    <name type="scientific">Camellia lanceoleosa</name>
    <dbReference type="NCBI Taxonomy" id="1840588"/>
    <lineage>
        <taxon>Eukaryota</taxon>
        <taxon>Viridiplantae</taxon>
        <taxon>Streptophyta</taxon>
        <taxon>Embryophyta</taxon>
        <taxon>Tracheophyta</taxon>
        <taxon>Spermatophyta</taxon>
        <taxon>Magnoliopsida</taxon>
        <taxon>eudicotyledons</taxon>
        <taxon>Gunneridae</taxon>
        <taxon>Pentapetalae</taxon>
        <taxon>asterids</taxon>
        <taxon>Ericales</taxon>
        <taxon>Theaceae</taxon>
        <taxon>Camellia</taxon>
    </lineage>
</organism>
<gene>
    <name evidence="1" type="ORF">LOK49_LG01G02246</name>
</gene>
<dbReference type="EMBL" id="CM045758">
    <property type="protein sequence ID" value="KAI8031296.1"/>
    <property type="molecule type" value="Genomic_DNA"/>
</dbReference>
<sequence>MNLFFFGTFLTRIFDLLQEKILEIEYIKAVAPRKEEEPSLHDDWVNAVDGSNPGKEKPQLFLSSQERHHQRERENNIQ</sequence>
<name>A0ACC0J4Y8_9ERIC</name>
<comment type="caution">
    <text evidence="1">The sequence shown here is derived from an EMBL/GenBank/DDBJ whole genome shotgun (WGS) entry which is preliminary data.</text>
</comment>
<keyword evidence="2" id="KW-1185">Reference proteome</keyword>
<proteinExistence type="predicted"/>
<protein>
    <submittedName>
        <fullName evidence="1">Uncharacterized protein</fullName>
    </submittedName>
</protein>
<reference evidence="1 2" key="1">
    <citation type="journal article" date="2022" name="Plant J.">
        <title>Chromosome-level genome of Camellia lanceoleosa provides a valuable resource for understanding genome evolution and self-incompatibility.</title>
        <authorList>
            <person name="Gong W."/>
            <person name="Xiao S."/>
            <person name="Wang L."/>
            <person name="Liao Z."/>
            <person name="Chang Y."/>
            <person name="Mo W."/>
            <person name="Hu G."/>
            <person name="Li W."/>
            <person name="Zhao G."/>
            <person name="Zhu H."/>
            <person name="Hu X."/>
            <person name="Ji K."/>
            <person name="Xiang X."/>
            <person name="Song Q."/>
            <person name="Yuan D."/>
            <person name="Jin S."/>
            <person name="Zhang L."/>
        </authorList>
    </citation>
    <scope>NUCLEOTIDE SEQUENCE [LARGE SCALE GENOMIC DNA]</scope>
    <source>
        <strain evidence="1">SQ_2022a</strain>
    </source>
</reference>
<accession>A0ACC0J4Y8</accession>
<evidence type="ECO:0000313" key="2">
    <source>
        <dbReference type="Proteomes" id="UP001060215"/>
    </source>
</evidence>
<evidence type="ECO:0000313" key="1">
    <source>
        <dbReference type="EMBL" id="KAI8031296.1"/>
    </source>
</evidence>